<dbReference type="OrthoDB" id="7619725at2"/>
<dbReference type="NCBIfam" id="TIGR03170">
    <property type="entry name" value="flgA_cterm"/>
    <property type="match status" value="1"/>
</dbReference>
<comment type="subcellular location">
    <subcellularLocation>
        <location evidence="1 4">Periplasm</location>
    </subcellularLocation>
</comment>
<evidence type="ECO:0000256" key="1">
    <source>
        <dbReference type="ARBA" id="ARBA00004418"/>
    </source>
</evidence>
<dbReference type="SMART" id="SM00858">
    <property type="entry name" value="SAF"/>
    <property type="match status" value="1"/>
</dbReference>
<keyword evidence="6" id="KW-0969">Cilium</keyword>
<dbReference type="Gene3D" id="2.30.30.760">
    <property type="match status" value="1"/>
</dbReference>
<dbReference type="AlphaFoldDB" id="A0A1V0RNG8"/>
<keyword evidence="6" id="KW-0282">Flagellum</keyword>
<comment type="similarity">
    <text evidence="4">Belongs to the FlgA family.</text>
</comment>
<evidence type="ECO:0000256" key="4">
    <source>
        <dbReference type="RuleBase" id="RU362063"/>
    </source>
</evidence>
<dbReference type="PANTHER" id="PTHR36307">
    <property type="entry name" value="FLAGELLA BASAL BODY P-RING FORMATION PROTEIN FLGA"/>
    <property type="match status" value="1"/>
</dbReference>
<keyword evidence="3 4" id="KW-0574">Periplasm</keyword>
<keyword evidence="2 4" id="KW-0732">Signal</keyword>
<dbReference type="RefSeq" id="WP_081507042.1">
    <property type="nucleotide sequence ID" value="NZ_CP020474.1"/>
</dbReference>
<dbReference type="Proteomes" id="UP000192273">
    <property type="component" value="Chromosome"/>
</dbReference>
<dbReference type="GO" id="GO:0044780">
    <property type="term" value="P:bacterial-type flagellum assembly"/>
    <property type="evidence" value="ECO:0007669"/>
    <property type="project" value="InterPro"/>
</dbReference>
<reference evidence="6 7" key="1">
    <citation type="submission" date="2017-03" db="EMBL/GenBank/DDBJ databases">
        <title>Genome Sequence of Roseovarius mucosus strain SMR3 Isolated from a culture of the Diatom Skeletonema marinoi.</title>
        <authorList>
            <person name="Topel M."/>
            <person name="Pinder M."/>
            <person name="Johansson O.N."/>
            <person name="Kourtchenko O."/>
            <person name="Godhe A."/>
            <person name="Clarke A.K."/>
        </authorList>
    </citation>
    <scope>NUCLEOTIDE SEQUENCE [LARGE SCALE GENOMIC DNA]</scope>
    <source>
        <strain evidence="6 7">SMR3</strain>
    </source>
</reference>
<dbReference type="Pfam" id="PF13144">
    <property type="entry name" value="ChapFlgA"/>
    <property type="match status" value="1"/>
</dbReference>
<gene>
    <name evidence="6" type="ORF">ROSMUCSMR3_01708</name>
</gene>
<comment type="function">
    <text evidence="4">Involved in the assembly process of the P-ring formation. It may associate with FlgF on the rod constituting a structure essential for the P-ring assembly or may act as a modulator protein for the P-ring assembly.</text>
</comment>
<accession>A0A1V0RNG8</accession>
<dbReference type="GO" id="GO:0042597">
    <property type="term" value="C:periplasmic space"/>
    <property type="evidence" value="ECO:0007669"/>
    <property type="project" value="UniProtKB-SubCell"/>
</dbReference>
<dbReference type="EMBL" id="CP020474">
    <property type="protein sequence ID" value="ARE83185.1"/>
    <property type="molecule type" value="Genomic_DNA"/>
</dbReference>
<name>A0A1V0RNG8_9RHOB</name>
<dbReference type="InterPro" id="IPR039246">
    <property type="entry name" value="Flagellar_FlgA"/>
</dbReference>
<dbReference type="CDD" id="cd11614">
    <property type="entry name" value="SAF_CpaB_FlgA_like"/>
    <property type="match status" value="1"/>
</dbReference>
<keyword evidence="4" id="KW-1005">Bacterial flagellum biogenesis</keyword>
<evidence type="ECO:0000259" key="5">
    <source>
        <dbReference type="SMART" id="SM00858"/>
    </source>
</evidence>
<protein>
    <recommendedName>
        <fullName evidence="4">Flagella basal body P-ring formation protein FlgA</fullName>
    </recommendedName>
</protein>
<feature type="domain" description="SAF" evidence="5">
    <location>
        <begin position="18"/>
        <end position="75"/>
    </location>
</feature>
<dbReference type="KEGG" id="rmm:ROSMUCSMR3_01708"/>
<keyword evidence="6" id="KW-0966">Cell projection</keyword>
<proteinExistence type="inferred from homology"/>
<dbReference type="InterPro" id="IPR017585">
    <property type="entry name" value="SAF_FlgA"/>
</dbReference>
<organism evidence="6 7">
    <name type="scientific">Roseovarius mucosus</name>
    <dbReference type="NCBI Taxonomy" id="215743"/>
    <lineage>
        <taxon>Bacteria</taxon>
        <taxon>Pseudomonadati</taxon>
        <taxon>Pseudomonadota</taxon>
        <taxon>Alphaproteobacteria</taxon>
        <taxon>Rhodobacterales</taxon>
        <taxon>Roseobacteraceae</taxon>
        <taxon>Roseovarius</taxon>
    </lineage>
</organism>
<sequence length="138" mass="14747">MRSLAFMLGIFLSGPALADVILATRTIRPQEILGPADLLLQQGEGHSDVALEDLIGQEARVALYPGRPVRQGDVGPPTVVERNQVVPLIYLRGGLEIMTEGRSLDRAGIGDHVRVMNLASRATVSGRVTANGQILVSQ</sequence>
<keyword evidence="7" id="KW-1185">Reference proteome</keyword>
<evidence type="ECO:0000256" key="2">
    <source>
        <dbReference type="ARBA" id="ARBA00022729"/>
    </source>
</evidence>
<feature type="chain" id="PRO_5011814190" description="Flagella basal body P-ring formation protein FlgA" evidence="4">
    <location>
        <begin position="19"/>
        <end position="138"/>
    </location>
</feature>
<feature type="signal peptide" evidence="4">
    <location>
        <begin position="1"/>
        <end position="18"/>
    </location>
</feature>
<evidence type="ECO:0000313" key="7">
    <source>
        <dbReference type="Proteomes" id="UP000192273"/>
    </source>
</evidence>
<evidence type="ECO:0000313" key="6">
    <source>
        <dbReference type="EMBL" id="ARE83185.1"/>
    </source>
</evidence>
<evidence type="ECO:0000256" key="3">
    <source>
        <dbReference type="ARBA" id="ARBA00022764"/>
    </source>
</evidence>
<dbReference type="InterPro" id="IPR013974">
    <property type="entry name" value="SAF"/>
</dbReference>
<dbReference type="PANTHER" id="PTHR36307:SF1">
    <property type="entry name" value="FLAGELLA BASAL BODY P-RING FORMATION PROTEIN FLGA"/>
    <property type="match status" value="1"/>
</dbReference>